<dbReference type="AlphaFoldDB" id="I0HRH6"/>
<evidence type="ECO:0000313" key="10">
    <source>
        <dbReference type="Proteomes" id="UP000007883"/>
    </source>
</evidence>
<keyword evidence="10" id="KW-1185">Reference proteome</keyword>
<dbReference type="eggNOG" id="COG2124">
    <property type="taxonomic scope" value="Bacteria"/>
</dbReference>
<dbReference type="RefSeq" id="WP_014428475.1">
    <property type="nucleotide sequence ID" value="NC_017075.1"/>
</dbReference>
<keyword evidence="5" id="KW-0560">Oxidoreductase</keyword>
<sequence length="429" mass="46963">MPHVLPPLATRATPAPLPRLPGFDHTLAWLADPYRFIARGCATLGADVFQIRLLMRPTICMSGPLAAELFYDESRFVRAGAAPEPMQATLFGHGGVQTLDGDAHRVRKALLVGLTGADSVQTLVSIVGEEWDRAAAGWAATPQPVTLYREVQPLLARAACRWAGVPLPEADVARRTRQLVALFDEAAAGPIAHLQARWARSRAEAWLTALVEHARAGRTALPPGCAAQAIVAYRDLDGRPLPAHTAAVELLNLLRPVVAVSVWISFVAHALQRFPAWRATLASPDGENLAPAFIDEIRRHYPFFPAIVARVRTDFDWCGLHFPAGRRVLLDVFGTHHDARIWRTPQSFLPERWLRRQPGPYEFLAQGGGDVAGGHRCPGEDLAAQLMRLALGRLLHMRVIVPPQVMALKMSRLPAVPVDGIRLRVLDPG</sequence>
<dbReference type="SUPFAM" id="SSF48264">
    <property type="entry name" value="Cytochrome P450"/>
    <property type="match status" value="1"/>
</dbReference>
<evidence type="ECO:0000256" key="4">
    <source>
        <dbReference type="ARBA" id="ARBA00022723"/>
    </source>
</evidence>
<dbReference type="Proteomes" id="UP000007883">
    <property type="component" value="Chromosome"/>
</dbReference>
<dbReference type="GO" id="GO:0016705">
    <property type="term" value="F:oxidoreductase activity, acting on paired donors, with incorporation or reduction of molecular oxygen"/>
    <property type="evidence" value="ECO:0007669"/>
    <property type="project" value="InterPro"/>
</dbReference>
<evidence type="ECO:0000256" key="3">
    <source>
        <dbReference type="ARBA" id="ARBA00022617"/>
    </source>
</evidence>
<dbReference type="GO" id="GO:0005506">
    <property type="term" value="F:iron ion binding"/>
    <property type="evidence" value="ECO:0007669"/>
    <property type="project" value="InterPro"/>
</dbReference>
<dbReference type="CDD" id="cd11067">
    <property type="entry name" value="CYP152"/>
    <property type="match status" value="1"/>
</dbReference>
<comment type="cofactor">
    <cofactor evidence="1 8">
        <name>heme</name>
        <dbReference type="ChEBI" id="CHEBI:30413"/>
    </cofactor>
</comment>
<dbReference type="InterPro" id="IPR002401">
    <property type="entry name" value="Cyt_P450_E_grp-I"/>
</dbReference>
<evidence type="ECO:0000256" key="1">
    <source>
        <dbReference type="ARBA" id="ARBA00001971"/>
    </source>
</evidence>
<dbReference type="PANTHER" id="PTHR24286:SF24">
    <property type="entry name" value="LANOSTEROL 14-ALPHA DEMETHYLASE"/>
    <property type="match status" value="1"/>
</dbReference>
<evidence type="ECO:0000256" key="6">
    <source>
        <dbReference type="ARBA" id="ARBA00023004"/>
    </source>
</evidence>
<dbReference type="GO" id="GO:0004497">
    <property type="term" value="F:monooxygenase activity"/>
    <property type="evidence" value="ECO:0007669"/>
    <property type="project" value="UniProtKB-KW"/>
</dbReference>
<evidence type="ECO:0000256" key="2">
    <source>
        <dbReference type="ARBA" id="ARBA00010617"/>
    </source>
</evidence>
<dbReference type="Gene3D" id="1.10.630.10">
    <property type="entry name" value="Cytochrome P450"/>
    <property type="match status" value="1"/>
</dbReference>
<evidence type="ECO:0000256" key="5">
    <source>
        <dbReference type="ARBA" id="ARBA00023002"/>
    </source>
</evidence>
<dbReference type="GO" id="GO:0016125">
    <property type="term" value="P:sterol metabolic process"/>
    <property type="evidence" value="ECO:0007669"/>
    <property type="project" value="TreeGrafter"/>
</dbReference>
<comment type="similarity">
    <text evidence="2">Belongs to the cytochrome P450 family.</text>
</comment>
<dbReference type="STRING" id="983917.RGE_22720"/>
<dbReference type="Pfam" id="PF00067">
    <property type="entry name" value="p450"/>
    <property type="match status" value="1"/>
</dbReference>
<dbReference type="EMBL" id="AP012320">
    <property type="protein sequence ID" value="BAL95613.1"/>
    <property type="molecule type" value="Genomic_DNA"/>
</dbReference>
<keyword evidence="4 8" id="KW-0479">Metal-binding</keyword>
<dbReference type="PANTHER" id="PTHR24286">
    <property type="entry name" value="CYTOCHROME P450 26"/>
    <property type="match status" value="1"/>
</dbReference>
<evidence type="ECO:0000256" key="7">
    <source>
        <dbReference type="ARBA" id="ARBA00023033"/>
    </source>
</evidence>
<organism evidence="9 10">
    <name type="scientific">Rubrivivax gelatinosus (strain NBRC 100245 / IL144)</name>
    <dbReference type="NCBI Taxonomy" id="983917"/>
    <lineage>
        <taxon>Bacteria</taxon>
        <taxon>Pseudomonadati</taxon>
        <taxon>Pseudomonadota</taxon>
        <taxon>Betaproteobacteria</taxon>
        <taxon>Burkholderiales</taxon>
        <taxon>Sphaerotilaceae</taxon>
        <taxon>Rubrivivax</taxon>
    </lineage>
</organism>
<accession>I0HRH6</accession>
<name>I0HRH6_RUBGI</name>
<dbReference type="InterPro" id="IPR001128">
    <property type="entry name" value="Cyt_P450"/>
</dbReference>
<keyword evidence="7" id="KW-0503">Monooxygenase</keyword>
<evidence type="ECO:0000256" key="8">
    <source>
        <dbReference type="PIRSR" id="PIRSR602401-1"/>
    </source>
</evidence>
<feature type="binding site" description="axial binding residue" evidence="8">
    <location>
        <position position="377"/>
    </location>
    <ligand>
        <name>heme</name>
        <dbReference type="ChEBI" id="CHEBI:30413"/>
    </ligand>
    <ligandPart>
        <name>Fe</name>
        <dbReference type="ChEBI" id="CHEBI:18248"/>
    </ligandPart>
</feature>
<dbReference type="HOGENOM" id="CLU_037319_0_0_4"/>
<protein>
    <submittedName>
        <fullName evidence="9">Fatty-acid peroxygenase, cytochrome P450 CypC</fullName>
    </submittedName>
</protein>
<gene>
    <name evidence="9" type="primary">cypC</name>
    <name evidence="9" type="ordered locus">RGE_22720</name>
</gene>
<dbReference type="GO" id="GO:0020037">
    <property type="term" value="F:heme binding"/>
    <property type="evidence" value="ECO:0007669"/>
    <property type="project" value="InterPro"/>
</dbReference>
<dbReference type="PRINTS" id="PR00463">
    <property type="entry name" value="EP450I"/>
</dbReference>
<keyword evidence="6 8" id="KW-0408">Iron</keyword>
<proteinExistence type="inferred from homology"/>
<dbReference type="KEGG" id="rge:RGE_22720"/>
<reference evidence="9 10" key="1">
    <citation type="journal article" date="2012" name="J. Bacteriol.">
        <title>Complete genome sequence of phototrophic betaproteobacterium Rubrivivax gelatinosus IL144.</title>
        <authorList>
            <person name="Nagashima S."/>
            <person name="Kamimura A."/>
            <person name="Shimizu T."/>
            <person name="Nakamura-isaki S."/>
            <person name="Aono E."/>
            <person name="Sakamoto K."/>
            <person name="Ichikawa N."/>
            <person name="Nakazawa H."/>
            <person name="Sekine M."/>
            <person name="Yamazaki S."/>
            <person name="Fujita N."/>
            <person name="Shimada K."/>
            <person name="Hanada S."/>
            <person name="Nagashima K.V.P."/>
        </authorList>
    </citation>
    <scope>NUCLEOTIDE SEQUENCE [LARGE SCALE GENOMIC DNA]</scope>
    <source>
        <strain evidence="10">NBRC 100245 / IL144</strain>
    </source>
</reference>
<dbReference type="InterPro" id="IPR036396">
    <property type="entry name" value="Cyt_P450_sf"/>
</dbReference>
<evidence type="ECO:0000313" key="9">
    <source>
        <dbReference type="EMBL" id="BAL95613.1"/>
    </source>
</evidence>
<keyword evidence="3 8" id="KW-0349">Heme</keyword>
<dbReference type="PATRIC" id="fig|983917.3.peg.2202"/>